<name>A0A8J7RTH0_9BACT</name>
<reference evidence="2" key="1">
    <citation type="submission" date="2021-02" db="EMBL/GenBank/DDBJ databases">
        <title>Natronogracilivirga saccharolytica gen. nov. sp. nov. a new anaerobic, haloalkiliphilic carbohydrate-fermenting bacterium from soda lake and proposing of Cyclonatronumiaceae fam. nov. in the phylum Balneolaeota.</title>
        <authorList>
            <person name="Zhilina T.N."/>
            <person name="Sorokin D.Y."/>
            <person name="Zavarzina D.G."/>
            <person name="Toshchakov S.V."/>
            <person name="Kublanov I.V."/>
        </authorList>
    </citation>
    <scope>NUCLEOTIDE SEQUENCE</scope>
    <source>
        <strain evidence="2">Z-1702</strain>
    </source>
</reference>
<feature type="domain" description="Putative regulatory protein FmdB zinc ribbon" evidence="1">
    <location>
        <begin position="1"/>
        <end position="46"/>
    </location>
</feature>
<sequence length="76" mass="7882">MPLYEYKCKDCGKVTEFRSSMDNKAEMAGSLICEDCGSRSFSQVFGGIALTQGSSGGNDLPPDTGGGCCPGGMCNL</sequence>
<proteinExistence type="predicted"/>
<dbReference type="SMART" id="SM00834">
    <property type="entry name" value="CxxC_CXXC_SSSS"/>
    <property type="match status" value="1"/>
</dbReference>
<evidence type="ECO:0000313" key="3">
    <source>
        <dbReference type="Proteomes" id="UP000673975"/>
    </source>
</evidence>
<accession>A0A8J7RTH0</accession>
<dbReference type="Pfam" id="PF09723">
    <property type="entry name" value="Zn_ribbon_8"/>
    <property type="match status" value="1"/>
</dbReference>
<protein>
    <submittedName>
        <fullName evidence="2">Zinc ribbon domain-containing protein</fullName>
    </submittedName>
</protein>
<comment type="caution">
    <text evidence="2">The sequence shown here is derived from an EMBL/GenBank/DDBJ whole genome shotgun (WGS) entry which is preliminary data.</text>
</comment>
<organism evidence="2 3">
    <name type="scientific">Natronogracilivirga saccharolytica</name>
    <dbReference type="NCBI Taxonomy" id="2812953"/>
    <lineage>
        <taxon>Bacteria</taxon>
        <taxon>Pseudomonadati</taxon>
        <taxon>Balneolota</taxon>
        <taxon>Balneolia</taxon>
        <taxon>Balneolales</taxon>
        <taxon>Cyclonatronaceae</taxon>
        <taxon>Natronogracilivirga</taxon>
    </lineage>
</organism>
<dbReference type="NCBIfam" id="TIGR02605">
    <property type="entry name" value="CxxC_CxxC_SSSS"/>
    <property type="match status" value="1"/>
</dbReference>
<keyword evidence="3" id="KW-1185">Reference proteome</keyword>
<dbReference type="Gene3D" id="2.20.28.30">
    <property type="entry name" value="RNA polymerase ii, chain L"/>
    <property type="match status" value="1"/>
</dbReference>
<gene>
    <name evidence="2" type="ORF">NATSA_08350</name>
</gene>
<evidence type="ECO:0000259" key="1">
    <source>
        <dbReference type="SMART" id="SM00834"/>
    </source>
</evidence>
<dbReference type="AlphaFoldDB" id="A0A8J7RTH0"/>
<dbReference type="RefSeq" id="WP_210511593.1">
    <property type="nucleotide sequence ID" value="NZ_JAFIDN010000005.1"/>
</dbReference>
<dbReference type="Proteomes" id="UP000673975">
    <property type="component" value="Unassembled WGS sequence"/>
</dbReference>
<dbReference type="EMBL" id="JAFIDN010000005">
    <property type="protein sequence ID" value="MBP3192672.1"/>
    <property type="molecule type" value="Genomic_DNA"/>
</dbReference>
<dbReference type="InterPro" id="IPR013429">
    <property type="entry name" value="Regulatory_FmdB_Zinc_ribbon"/>
</dbReference>
<evidence type="ECO:0000313" key="2">
    <source>
        <dbReference type="EMBL" id="MBP3192672.1"/>
    </source>
</evidence>